<accession>A0A653BN34</accession>
<evidence type="ECO:0000256" key="5">
    <source>
        <dbReference type="SAM" id="MobiDB-lite"/>
    </source>
</evidence>
<reference evidence="7 8" key="1">
    <citation type="submission" date="2019-01" db="EMBL/GenBank/DDBJ databases">
        <authorList>
            <person name="Sayadi A."/>
        </authorList>
    </citation>
    <scope>NUCLEOTIDE SEQUENCE [LARGE SCALE GENOMIC DNA]</scope>
</reference>
<feature type="compositionally biased region" description="Polar residues" evidence="5">
    <location>
        <begin position="64"/>
        <end position="95"/>
    </location>
</feature>
<feature type="compositionally biased region" description="Basic and acidic residues" evidence="5">
    <location>
        <begin position="246"/>
        <end position="263"/>
    </location>
</feature>
<dbReference type="CDD" id="cd12400">
    <property type="entry name" value="RRM_Nop6"/>
    <property type="match status" value="1"/>
</dbReference>
<sequence length="549" mass="61551">MTDVEPKTPNKRKSPFVNKNSAKKAHGNDNTPKKNMKGFSPSDKGQGKRNTPFNNKKSPKAGYNTPQQEKVNATPQKQKTPNLLNGNAKQNSVSLNKKIKPFPGTATLQSPKIKKEKPDTDDQTAVSSVISKKIKKEKTDSFTANVQVPKIKKEKSDSDSEKSKSGMGKGNKKSDKQNKASDDKNTKEGKKRRALYATLKEQVRSGDAAALSSIQEKIQGFLDRQKSGDLSKTAKKKLSILQRLQKNLEGKADPVKAKQKKNDVAVVKQVNKPVKNQAVESKKQEKKKQQNKNAPPSKKAKLMVEDESDEEDSDEGESEEEDESGEEEEDESGAEGEESDAEPEADDSDEEDEDSDEDDESDDDSPLPPPKKEANTQISKSKNAAKNSKLPKTEIKIDDLKKEDLLPPKQSVKNKTRFVVFVGNIPYDTKKEEIVNHFQGCGEIRHVRIPTEKKGDRPRGFCYVEVADEESYQKCLSKHHSFLRGRRINVLYTHGGKKKGDNEKQLVKAKNFKLQALRKEGKLSGSIKENQRRSFRRKKHKQMSEKADE</sequence>
<dbReference type="InterPro" id="IPR051945">
    <property type="entry name" value="RRM_MRD1_RNA_proc_ribogen"/>
</dbReference>
<dbReference type="Gene3D" id="3.30.70.330">
    <property type="match status" value="1"/>
</dbReference>
<feature type="region of interest" description="Disordered" evidence="5">
    <location>
        <begin position="1"/>
        <end position="197"/>
    </location>
</feature>
<dbReference type="EMBL" id="CAACVG010002866">
    <property type="protein sequence ID" value="VEN36972.1"/>
    <property type="molecule type" value="Genomic_DNA"/>
</dbReference>
<dbReference type="GO" id="GO:0005730">
    <property type="term" value="C:nucleolus"/>
    <property type="evidence" value="ECO:0007669"/>
    <property type="project" value="TreeGrafter"/>
</dbReference>
<dbReference type="OrthoDB" id="167718at2759"/>
<dbReference type="SMART" id="SM00360">
    <property type="entry name" value="RRM"/>
    <property type="match status" value="1"/>
</dbReference>
<dbReference type="InterPro" id="IPR012677">
    <property type="entry name" value="Nucleotide-bd_a/b_plait_sf"/>
</dbReference>
<gene>
    <name evidence="7" type="ORF">CALMAC_LOCUS2382</name>
</gene>
<organism evidence="7 8">
    <name type="scientific">Callosobruchus maculatus</name>
    <name type="common">Southern cowpea weevil</name>
    <name type="synonym">Pulse bruchid</name>
    <dbReference type="NCBI Taxonomy" id="64391"/>
    <lineage>
        <taxon>Eukaryota</taxon>
        <taxon>Metazoa</taxon>
        <taxon>Ecdysozoa</taxon>
        <taxon>Arthropoda</taxon>
        <taxon>Hexapoda</taxon>
        <taxon>Insecta</taxon>
        <taxon>Pterygota</taxon>
        <taxon>Neoptera</taxon>
        <taxon>Endopterygota</taxon>
        <taxon>Coleoptera</taxon>
        <taxon>Polyphaga</taxon>
        <taxon>Cucujiformia</taxon>
        <taxon>Chrysomeloidea</taxon>
        <taxon>Chrysomelidae</taxon>
        <taxon>Bruchinae</taxon>
        <taxon>Bruchini</taxon>
        <taxon>Callosobruchus</taxon>
    </lineage>
</organism>
<dbReference type="InterPro" id="IPR034228">
    <property type="entry name" value="Nop6_RRM"/>
</dbReference>
<evidence type="ECO:0000256" key="3">
    <source>
        <dbReference type="ARBA" id="ARBA00023242"/>
    </source>
</evidence>
<feature type="compositionally biased region" description="Low complexity" evidence="5">
    <location>
        <begin position="379"/>
        <end position="388"/>
    </location>
</feature>
<feature type="domain" description="RRM" evidence="6">
    <location>
        <begin position="418"/>
        <end position="495"/>
    </location>
</feature>
<keyword evidence="8" id="KW-1185">Reference proteome</keyword>
<feature type="compositionally biased region" description="Basic and acidic residues" evidence="5">
    <location>
        <begin position="172"/>
        <end position="188"/>
    </location>
</feature>
<dbReference type="InterPro" id="IPR035979">
    <property type="entry name" value="RBD_domain_sf"/>
</dbReference>
<evidence type="ECO:0000259" key="6">
    <source>
        <dbReference type="PROSITE" id="PS50102"/>
    </source>
</evidence>
<evidence type="ECO:0000256" key="4">
    <source>
        <dbReference type="PROSITE-ProRule" id="PRU00176"/>
    </source>
</evidence>
<dbReference type="AlphaFoldDB" id="A0A653BN34"/>
<dbReference type="InterPro" id="IPR000504">
    <property type="entry name" value="RRM_dom"/>
</dbReference>
<feature type="compositionally biased region" description="Low complexity" evidence="5">
    <location>
        <begin position="264"/>
        <end position="279"/>
    </location>
</feature>
<feature type="compositionally biased region" description="Acidic residues" evidence="5">
    <location>
        <begin position="305"/>
        <end position="365"/>
    </location>
</feature>
<name>A0A653BN34_CALMS</name>
<dbReference type="Proteomes" id="UP000410492">
    <property type="component" value="Unassembled WGS sequence"/>
</dbReference>
<evidence type="ECO:0000256" key="1">
    <source>
        <dbReference type="ARBA" id="ARBA00004123"/>
    </source>
</evidence>
<evidence type="ECO:0000313" key="7">
    <source>
        <dbReference type="EMBL" id="VEN36972.1"/>
    </source>
</evidence>
<evidence type="ECO:0000313" key="8">
    <source>
        <dbReference type="Proteomes" id="UP000410492"/>
    </source>
</evidence>
<feature type="compositionally biased region" description="Basic and acidic residues" evidence="5">
    <location>
        <begin position="154"/>
        <end position="164"/>
    </location>
</feature>
<dbReference type="SUPFAM" id="SSF54928">
    <property type="entry name" value="RNA-binding domain, RBD"/>
    <property type="match status" value="1"/>
</dbReference>
<dbReference type="PANTHER" id="PTHR48039:SF4">
    <property type="entry name" value="RRM DOMAIN-CONTAINING PROTEIN"/>
    <property type="match status" value="1"/>
</dbReference>
<protein>
    <recommendedName>
        <fullName evidence="6">RRM domain-containing protein</fullName>
    </recommendedName>
</protein>
<dbReference type="PANTHER" id="PTHR48039">
    <property type="entry name" value="RNA-BINDING MOTIF PROTEIN 14B"/>
    <property type="match status" value="1"/>
</dbReference>
<dbReference type="Pfam" id="PF00076">
    <property type="entry name" value="RRM_1"/>
    <property type="match status" value="1"/>
</dbReference>
<keyword evidence="2 4" id="KW-0694">RNA-binding</keyword>
<keyword evidence="3" id="KW-0539">Nucleus</keyword>
<evidence type="ECO:0000256" key="2">
    <source>
        <dbReference type="ARBA" id="ARBA00022884"/>
    </source>
</evidence>
<dbReference type="GO" id="GO:0003729">
    <property type="term" value="F:mRNA binding"/>
    <property type="evidence" value="ECO:0007669"/>
    <property type="project" value="TreeGrafter"/>
</dbReference>
<feature type="region of interest" description="Disordered" evidence="5">
    <location>
        <begin position="246"/>
        <end position="390"/>
    </location>
</feature>
<dbReference type="PROSITE" id="PS50102">
    <property type="entry name" value="RRM"/>
    <property type="match status" value="1"/>
</dbReference>
<comment type="subcellular location">
    <subcellularLocation>
        <location evidence="1">Nucleus</location>
    </subcellularLocation>
</comment>
<proteinExistence type="predicted"/>
<feature type="region of interest" description="Disordered" evidence="5">
    <location>
        <begin position="521"/>
        <end position="549"/>
    </location>
</feature>